<keyword evidence="17" id="KW-1185">Reference proteome</keyword>
<dbReference type="InterPro" id="IPR036465">
    <property type="entry name" value="vWFA_dom_sf"/>
</dbReference>
<dbReference type="InterPro" id="IPR008160">
    <property type="entry name" value="Collagen"/>
</dbReference>
<dbReference type="PANTHER" id="PTHR24020">
    <property type="entry name" value="COLLAGEN ALPHA"/>
    <property type="match status" value="1"/>
</dbReference>
<evidence type="ECO:0000256" key="4">
    <source>
        <dbReference type="ARBA" id="ARBA00022729"/>
    </source>
</evidence>
<organism evidence="16 17">
    <name type="scientific">Coilia grayii</name>
    <name type="common">Gray's grenadier anchovy</name>
    <dbReference type="NCBI Taxonomy" id="363190"/>
    <lineage>
        <taxon>Eukaryota</taxon>
        <taxon>Metazoa</taxon>
        <taxon>Chordata</taxon>
        <taxon>Craniata</taxon>
        <taxon>Vertebrata</taxon>
        <taxon>Euteleostomi</taxon>
        <taxon>Actinopterygii</taxon>
        <taxon>Neopterygii</taxon>
        <taxon>Teleostei</taxon>
        <taxon>Clupei</taxon>
        <taxon>Clupeiformes</taxon>
        <taxon>Clupeoidei</taxon>
        <taxon>Engraulidae</taxon>
        <taxon>Coilinae</taxon>
        <taxon>Coilia</taxon>
    </lineage>
</organism>
<feature type="compositionally biased region" description="Low complexity" evidence="13">
    <location>
        <begin position="358"/>
        <end position="376"/>
    </location>
</feature>
<comment type="similarity">
    <text evidence="11">Belongs to the type VI collagen family.</text>
</comment>
<dbReference type="SMART" id="SM00327">
    <property type="entry name" value="VWA"/>
    <property type="match status" value="3"/>
</dbReference>
<dbReference type="FunFam" id="3.40.50.410:FF:000026">
    <property type="entry name" value="Collagen, type VI, alpha 1"/>
    <property type="match status" value="1"/>
</dbReference>
<evidence type="ECO:0000256" key="9">
    <source>
        <dbReference type="ARBA" id="ARBA00023278"/>
    </source>
</evidence>
<evidence type="ECO:0000256" key="3">
    <source>
        <dbReference type="ARBA" id="ARBA00022530"/>
    </source>
</evidence>
<dbReference type="Gene3D" id="3.40.50.410">
    <property type="entry name" value="von Willebrand factor, type A domain"/>
    <property type="match status" value="3"/>
</dbReference>
<feature type="domain" description="VWFA" evidence="15">
    <location>
        <begin position="619"/>
        <end position="806"/>
    </location>
</feature>
<evidence type="ECO:0000256" key="14">
    <source>
        <dbReference type="SAM" id="SignalP"/>
    </source>
</evidence>
<evidence type="ECO:0000256" key="12">
    <source>
        <dbReference type="ARBA" id="ARBA00070549"/>
    </source>
</evidence>
<keyword evidence="9" id="KW-0379">Hydroxylation</keyword>
<evidence type="ECO:0000256" key="1">
    <source>
        <dbReference type="ARBA" id="ARBA00004498"/>
    </source>
</evidence>
<dbReference type="PANTHER" id="PTHR24020:SF84">
    <property type="entry name" value="VWFA DOMAIN-CONTAINING PROTEIN"/>
    <property type="match status" value="1"/>
</dbReference>
<feature type="domain" description="VWFA" evidence="15">
    <location>
        <begin position="838"/>
        <end position="1020"/>
    </location>
</feature>
<keyword evidence="2" id="KW-0964">Secreted</keyword>
<dbReference type="FunFam" id="3.40.50.410:FF:000027">
    <property type="entry name" value="collagen alpha-2(VI) chain isoform X1"/>
    <property type="match status" value="1"/>
</dbReference>
<dbReference type="AlphaFoldDB" id="A0ABD1J1R5"/>
<keyword evidence="7" id="KW-0176">Collagen</keyword>
<sequence length="1025" mass="108352">MIVRQVVLVSVLLWVSANADTKGSWDPDLDLDLTTGPCCQREILCPINVYFVLDTSESVALLENPPGSVVQSIKEFTKYFAVRLKDETITNGVKLSWTMGGLHFSQKNKVFSMITNREDFLRSVNSITYFGKGSYIDCALSNMTEEIARHSFPMKTINFGVVVTDGYETGKPCGGIKVAAERAKDQGNQLFSVAVSGSKMEAGLREIASSPVELFRDDYVAVDAPRSTNINMPTIERIIKAMKYRAYQECFKPQCVEHDGPQGPKGYRGPKGQKGGIGVPGSKGLKGLAGDPGLEGPIGPPGPKGETGLKGEKGDIGDQGPTGTAGLHGRNGTDGQKGKIGRIGAPGCKGDPGDKGSDGFPGDAGDPGPRGPVGTKGDPGRTGKPGPPGPPGEAGPKGERGLPGKEGLPGAKGPQGGPGGNGPKGEMGRHGHTGPKGKQGVVGPKGDKGDPGPEGVRGTNGAAGGKGAKGHPGLPGPRGPPGSTGTPGIQGPPGYPGDEGPRGSVGPPGARGDRGRNGFSYPGPRGPTGDMGEKGRQGPRGGRGDCGAKGDPGTKGVMGVKGDVGPEGQPGHRGPPGEAGPPGESGPEGDPGLNECDVMSYIRETCGCCDCEKQCGALDIVFVIDSSESVGLTNFTLEKHFVINTMNKLGSMATDPQSPTGTRVGVVQYSHNGTFEAIRLNDPNINSLSALKKAIKDLKWIAGGTWTPSALKFAYDNIIRDGRRAGAKVSAVVLTDGRYDPKDTPDLLRSLCQDASVDVMAVGIGDMFNVPQQDETLVSITCNKPQRVRNMTKYTDLVAETFIKDVETVLCPDPVIVCPDLPCHTEVAVASCADRPADLVFLVDGSERLGQENFDRVRRFIEKVARRLTLAQDARDPMRARVAVVQYGRANQHEVTASLTHDLSDLAKRLEGMRYLDASSDVTSAITHAVSNVLYSQRLRQTRREAEVNFVFVTDGVTTSEGLREVLGVMRKEQVVPTVVAMGNEVDKEVVMELAFRDHNAVFQGPDYMHLSEQNFFDRFIRWVC</sequence>
<reference evidence="16 17" key="1">
    <citation type="submission" date="2024-09" db="EMBL/GenBank/DDBJ databases">
        <title>A chromosome-level genome assembly of Gray's grenadier anchovy, Coilia grayii.</title>
        <authorList>
            <person name="Fu Z."/>
        </authorList>
    </citation>
    <scope>NUCLEOTIDE SEQUENCE [LARGE SCALE GENOMIC DNA]</scope>
    <source>
        <strain evidence="16">G4</strain>
        <tissue evidence="16">Muscle</tissue>
    </source>
</reference>
<evidence type="ECO:0000256" key="6">
    <source>
        <dbReference type="ARBA" id="ARBA00022889"/>
    </source>
</evidence>
<gene>
    <name evidence="16" type="ORF">ACEWY4_022880</name>
</gene>
<dbReference type="InterPro" id="IPR002035">
    <property type="entry name" value="VWF_A"/>
</dbReference>
<keyword evidence="5" id="KW-0677">Repeat</keyword>
<evidence type="ECO:0000256" key="5">
    <source>
        <dbReference type="ARBA" id="ARBA00022737"/>
    </source>
</evidence>
<dbReference type="PROSITE" id="PS50234">
    <property type="entry name" value="VWFA"/>
    <property type="match status" value="3"/>
</dbReference>
<comment type="caution">
    <text evidence="16">The sequence shown here is derived from an EMBL/GenBank/DDBJ whole genome shotgun (WGS) entry which is preliminary data.</text>
</comment>
<comment type="subcellular location">
    <subcellularLocation>
        <location evidence="1">Secreted</location>
        <location evidence="1">Extracellular space</location>
        <location evidence="1">Extracellular matrix</location>
    </subcellularLocation>
</comment>
<feature type="signal peptide" evidence="14">
    <location>
        <begin position="1"/>
        <end position="19"/>
    </location>
</feature>
<evidence type="ECO:0000256" key="10">
    <source>
        <dbReference type="ARBA" id="ARBA00043858"/>
    </source>
</evidence>
<dbReference type="Proteomes" id="UP001591681">
    <property type="component" value="Unassembled WGS sequence"/>
</dbReference>
<accession>A0ABD1J1R5</accession>
<evidence type="ECO:0000256" key="13">
    <source>
        <dbReference type="SAM" id="MobiDB-lite"/>
    </source>
</evidence>
<comment type="function">
    <text evidence="10">Collagen VI acts as a cell-binding protein.</text>
</comment>
<keyword evidence="6" id="KW-0130">Cell adhesion</keyword>
<dbReference type="CDD" id="cd01450">
    <property type="entry name" value="vWFA_subfamily_ECM"/>
    <property type="match status" value="1"/>
</dbReference>
<evidence type="ECO:0000256" key="2">
    <source>
        <dbReference type="ARBA" id="ARBA00022525"/>
    </source>
</evidence>
<feature type="compositionally biased region" description="Basic and acidic residues" evidence="13">
    <location>
        <begin position="531"/>
        <end position="548"/>
    </location>
</feature>
<evidence type="ECO:0000256" key="7">
    <source>
        <dbReference type="ARBA" id="ARBA00023119"/>
    </source>
</evidence>
<feature type="compositionally biased region" description="Gly residues" evidence="13">
    <location>
        <begin position="413"/>
        <end position="425"/>
    </location>
</feature>
<protein>
    <recommendedName>
        <fullName evidence="12">Collagen alpha-2(VI) chain</fullName>
    </recommendedName>
</protein>
<dbReference type="Pfam" id="PF00092">
    <property type="entry name" value="VWA"/>
    <property type="match status" value="3"/>
</dbReference>
<dbReference type="GO" id="GO:0005581">
    <property type="term" value="C:collagen trimer"/>
    <property type="evidence" value="ECO:0007669"/>
    <property type="project" value="UniProtKB-KW"/>
</dbReference>
<dbReference type="SUPFAM" id="SSF53300">
    <property type="entry name" value="vWA-like"/>
    <property type="match status" value="3"/>
</dbReference>
<name>A0ABD1J1R5_9TELE</name>
<dbReference type="GO" id="GO:0007155">
    <property type="term" value="P:cell adhesion"/>
    <property type="evidence" value="ECO:0007669"/>
    <property type="project" value="UniProtKB-KW"/>
</dbReference>
<feature type="domain" description="VWFA" evidence="15">
    <location>
        <begin position="48"/>
        <end position="238"/>
    </location>
</feature>
<dbReference type="EMBL" id="JBHFQA010000020">
    <property type="protein sequence ID" value="KAL2081027.1"/>
    <property type="molecule type" value="Genomic_DNA"/>
</dbReference>
<feature type="chain" id="PRO_5044855580" description="Collagen alpha-2(VI) chain" evidence="14">
    <location>
        <begin position="20"/>
        <end position="1025"/>
    </location>
</feature>
<keyword evidence="8" id="KW-0325">Glycoprotein</keyword>
<feature type="compositionally biased region" description="Gly residues" evidence="13">
    <location>
        <begin position="272"/>
        <end position="281"/>
    </location>
</feature>
<feature type="region of interest" description="Disordered" evidence="13">
    <location>
        <begin position="255"/>
        <end position="592"/>
    </location>
</feature>
<proteinExistence type="inferred from homology"/>
<keyword evidence="3" id="KW-0272">Extracellular matrix</keyword>
<dbReference type="PRINTS" id="PR00453">
    <property type="entry name" value="VWFADOMAIN"/>
</dbReference>
<evidence type="ECO:0000256" key="11">
    <source>
        <dbReference type="ARBA" id="ARBA00044000"/>
    </source>
</evidence>
<keyword evidence="4 14" id="KW-0732">Signal</keyword>
<dbReference type="FunFam" id="3.40.50.410:FF:000052">
    <property type="entry name" value="collagen alpha-2(VI) chain isoform X1"/>
    <property type="match status" value="1"/>
</dbReference>
<dbReference type="Pfam" id="PF01391">
    <property type="entry name" value="Collagen"/>
    <property type="match status" value="2"/>
</dbReference>
<feature type="compositionally biased region" description="Basic and acidic residues" evidence="13">
    <location>
        <begin position="307"/>
        <end position="316"/>
    </location>
</feature>
<evidence type="ECO:0000259" key="15">
    <source>
        <dbReference type="PROSITE" id="PS50234"/>
    </source>
</evidence>
<dbReference type="InterPro" id="IPR050525">
    <property type="entry name" value="ECM_Assembly_Org"/>
</dbReference>
<evidence type="ECO:0000313" key="16">
    <source>
        <dbReference type="EMBL" id="KAL2081027.1"/>
    </source>
</evidence>
<evidence type="ECO:0000256" key="8">
    <source>
        <dbReference type="ARBA" id="ARBA00023180"/>
    </source>
</evidence>
<evidence type="ECO:0000313" key="17">
    <source>
        <dbReference type="Proteomes" id="UP001591681"/>
    </source>
</evidence>